<dbReference type="PANTHER" id="PTHR30337">
    <property type="entry name" value="COMPONENT OF ATP-DEPENDENT DSDNA EXONUCLEASE"/>
    <property type="match status" value="1"/>
</dbReference>
<name>A0ABT7BFR3_9CYAN</name>
<dbReference type="GO" id="GO:0004527">
    <property type="term" value="F:exonuclease activity"/>
    <property type="evidence" value="ECO:0007669"/>
    <property type="project" value="UniProtKB-KW"/>
</dbReference>
<evidence type="ECO:0000256" key="5">
    <source>
        <dbReference type="ARBA" id="ARBA00022839"/>
    </source>
</evidence>
<dbReference type="InterPro" id="IPR050535">
    <property type="entry name" value="DNA_Repair-Maintenance_Comp"/>
</dbReference>
<feature type="domain" description="Calcineurin-like phosphoesterase" evidence="7">
    <location>
        <begin position="3"/>
        <end position="213"/>
    </location>
</feature>
<protein>
    <recommendedName>
        <fullName evidence="2">Nuclease SbcCD subunit D</fullName>
    </recommendedName>
</protein>
<evidence type="ECO:0000313" key="9">
    <source>
        <dbReference type="Proteomes" id="UP001231370"/>
    </source>
</evidence>
<keyword evidence="6" id="KW-0175">Coiled coil</keyword>
<evidence type="ECO:0000256" key="1">
    <source>
        <dbReference type="ARBA" id="ARBA00010555"/>
    </source>
</evidence>
<keyword evidence="4" id="KW-0378">Hydrolase</keyword>
<dbReference type="InterPro" id="IPR041796">
    <property type="entry name" value="Mre11_N"/>
</dbReference>
<dbReference type="InterPro" id="IPR029052">
    <property type="entry name" value="Metallo-depent_PP-like"/>
</dbReference>
<dbReference type="Pfam" id="PF00149">
    <property type="entry name" value="Metallophos"/>
    <property type="match status" value="1"/>
</dbReference>
<dbReference type="Gene3D" id="3.60.21.10">
    <property type="match status" value="1"/>
</dbReference>
<evidence type="ECO:0000256" key="2">
    <source>
        <dbReference type="ARBA" id="ARBA00013365"/>
    </source>
</evidence>
<keyword evidence="9" id="KW-1185">Reference proteome</keyword>
<keyword evidence="5 8" id="KW-0269">Exonuclease</keyword>
<comment type="similarity">
    <text evidence="1">Belongs to the SbcD family.</text>
</comment>
<feature type="coiled-coil region" evidence="6">
    <location>
        <begin position="268"/>
        <end position="307"/>
    </location>
</feature>
<accession>A0ABT7BFR3</accession>
<organism evidence="8 9">
    <name type="scientific">Roseofilum halophilum BLCC-M91</name>
    <dbReference type="NCBI Taxonomy" id="3022259"/>
    <lineage>
        <taxon>Bacteria</taxon>
        <taxon>Bacillati</taxon>
        <taxon>Cyanobacteriota</taxon>
        <taxon>Cyanophyceae</taxon>
        <taxon>Desertifilales</taxon>
        <taxon>Desertifilaceae</taxon>
        <taxon>Roseofilum</taxon>
        <taxon>Roseofilum halophilum</taxon>
    </lineage>
</organism>
<dbReference type="InterPro" id="IPR004843">
    <property type="entry name" value="Calcineurin-like_PHP"/>
</dbReference>
<evidence type="ECO:0000256" key="6">
    <source>
        <dbReference type="SAM" id="Coils"/>
    </source>
</evidence>
<dbReference type="CDD" id="cd00840">
    <property type="entry name" value="MPP_Mre11_N"/>
    <property type="match status" value="1"/>
</dbReference>
<reference evidence="8 9" key="1">
    <citation type="submission" date="2023-01" db="EMBL/GenBank/DDBJ databases">
        <title>Novel diversity within Roseofilum (Cyanobacteria; Desertifilaceae) from marine benthic mats with descriptions of four novel species.</title>
        <authorList>
            <person name="Wang Y."/>
            <person name="Berthold D.E."/>
            <person name="Hu J."/>
            <person name="Lefler F.W."/>
            <person name="Laughinghouse H.D. IV."/>
        </authorList>
    </citation>
    <scope>NUCLEOTIDE SEQUENCE [LARGE SCALE GENOMIC DNA]</scope>
    <source>
        <strain evidence="8 9">BLCC-M91</strain>
    </source>
</reference>
<comment type="caution">
    <text evidence="8">The sequence shown here is derived from an EMBL/GenBank/DDBJ whole genome shotgun (WGS) entry which is preliminary data.</text>
</comment>
<dbReference type="Proteomes" id="UP001231370">
    <property type="component" value="Unassembled WGS sequence"/>
</dbReference>
<dbReference type="PANTHER" id="PTHR30337:SF0">
    <property type="entry name" value="NUCLEASE SBCCD SUBUNIT D"/>
    <property type="match status" value="1"/>
</dbReference>
<evidence type="ECO:0000259" key="7">
    <source>
        <dbReference type="Pfam" id="PF00149"/>
    </source>
</evidence>
<evidence type="ECO:0000256" key="3">
    <source>
        <dbReference type="ARBA" id="ARBA00022722"/>
    </source>
</evidence>
<evidence type="ECO:0000256" key="4">
    <source>
        <dbReference type="ARBA" id="ARBA00022801"/>
    </source>
</evidence>
<proteinExistence type="inferred from homology"/>
<dbReference type="RefSeq" id="WP_283761340.1">
    <property type="nucleotide sequence ID" value="NZ_JAQPOK010000031.1"/>
</dbReference>
<sequence length="419" mass="47774">MARFLHLSDVHLGFDRYENAERTKDFFFAFQDALQKYAIAESVDFVLIAGDLFEHRQILPATLNQAQIGLELLQRANIPVLAIEGNHDNLPYGTKTSWLRYLAENELLILLEPNGEQAYDRWTPETRCGGYIDLPCDVRVIGSRWYGASAPKAIAQLAESIQQLPTPPTYQIMLFHHGLEGQIARYSGALKYEDLQPLKDVGVDYLALGHIHKQYTAEGWIFNPGSTEANSIAEGQDQNPRGVYLVTLEDGEINAELKRDYYQRPIVRLKLKVNKQQTQEKVEEAAVEKVSKEIDKTRGAIVELRIEGQLGFNRLDINVRQLRQKLHQKSQALIFLLKYDVTGTEYESPFPKGGEPPKREEIEQQVFEDLLSANTNYQHQAEPLAKGLRVLKQQVLDSEHPSVLYRFVAELLTEQDSKN</sequence>
<evidence type="ECO:0000313" key="8">
    <source>
        <dbReference type="EMBL" id="MDJ1178015.1"/>
    </source>
</evidence>
<keyword evidence="3" id="KW-0540">Nuclease</keyword>
<dbReference type="EMBL" id="JAQPOK010000031">
    <property type="protein sequence ID" value="MDJ1178015.1"/>
    <property type="molecule type" value="Genomic_DNA"/>
</dbReference>
<dbReference type="SUPFAM" id="SSF56300">
    <property type="entry name" value="Metallo-dependent phosphatases"/>
    <property type="match status" value="1"/>
</dbReference>
<gene>
    <name evidence="8" type="ORF">PJF56_03965</name>
</gene>